<comment type="caution">
    <text evidence="2">The sequence shown here is derived from an EMBL/GenBank/DDBJ whole genome shotgun (WGS) entry which is preliminary data.</text>
</comment>
<feature type="region of interest" description="Disordered" evidence="1">
    <location>
        <begin position="1"/>
        <end position="64"/>
    </location>
</feature>
<dbReference type="Proteomes" id="UP000234275">
    <property type="component" value="Unassembled WGS sequence"/>
</dbReference>
<dbReference type="GeneID" id="36556658"/>
<gene>
    <name evidence="2" type="ORF">P170DRAFT_435538</name>
</gene>
<dbReference type="EMBL" id="MSFO01000003">
    <property type="protein sequence ID" value="PLB50342.1"/>
    <property type="molecule type" value="Genomic_DNA"/>
</dbReference>
<reference evidence="2 3" key="1">
    <citation type="submission" date="2016-12" db="EMBL/GenBank/DDBJ databases">
        <title>The genomes of Aspergillus section Nigri reveals drivers in fungal speciation.</title>
        <authorList>
            <consortium name="DOE Joint Genome Institute"/>
            <person name="Vesth T.C."/>
            <person name="Nybo J."/>
            <person name="Theobald S."/>
            <person name="Brandl J."/>
            <person name="Frisvad J.C."/>
            <person name="Nielsen K.F."/>
            <person name="Lyhne E.K."/>
            <person name="Kogle M.E."/>
            <person name="Kuo A."/>
            <person name="Riley R."/>
            <person name="Clum A."/>
            <person name="Nolan M."/>
            <person name="Lipzen A."/>
            <person name="Salamov A."/>
            <person name="Henrissat B."/>
            <person name="Wiebenga A."/>
            <person name="De Vries R.P."/>
            <person name="Grigoriev I.V."/>
            <person name="Mortensen U.H."/>
            <person name="Andersen M.R."/>
            <person name="Baker S.E."/>
        </authorList>
    </citation>
    <scope>NUCLEOTIDE SEQUENCE [LARGE SCALE GENOMIC DNA]</scope>
    <source>
        <strain evidence="2 3">IBT 23096</strain>
    </source>
</reference>
<name>A0A2I2GBS6_9EURO</name>
<evidence type="ECO:0000256" key="1">
    <source>
        <dbReference type="SAM" id="MobiDB-lite"/>
    </source>
</evidence>
<evidence type="ECO:0000313" key="3">
    <source>
        <dbReference type="Proteomes" id="UP000234275"/>
    </source>
</evidence>
<keyword evidence="3" id="KW-1185">Reference proteome</keyword>
<dbReference type="VEuPathDB" id="FungiDB:P170DRAFT_435538"/>
<sequence>MGHTIKRCPTAGESGEMDTGNTDTNDFGGAGGWGAGETESKDEQPTDGGGGGWGSGAATTATWD</sequence>
<accession>A0A2I2GBS6</accession>
<organism evidence="2 3">
    <name type="scientific">Aspergillus steynii IBT 23096</name>
    <dbReference type="NCBI Taxonomy" id="1392250"/>
    <lineage>
        <taxon>Eukaryota</taxon>
        <taxon>Fungi</taxon>
        <taxon>Dikarya</taxon>
        <taxon>Ascomycota</taxon>
        <taxon>Pezizomycotina</taxon>
        <taxon>Eurotiomycetes</taxon>
        <taxon>Eurotiomycetidae</taxon>
        <taxon>Eurotiales</taxon>
        <taxon>Aspergillaceae</taxon>
        <taxon>Aspergillus</taxon>
        <taxon>Aspergillus subgen. Circumdati</taxon>
    </lineage>
</organism>
<evidence type="ECO:0000313" key="2">
    <source>
        <dbReference type="EMBL" id="PLB50342.1"/>
    </source>
</evidence>
<dbReference type="RefSeq" id="XP_024705644.1">
    <property type="nucleotide sequence ID" value="XM_024848959.1"/>
</dbReference>
<proteinExistence type="predicted"/>
<dbReference type="AlphaFoldDB" id="A0A2I2GBS6"/>
<protein>
    <submittedName>
        <fullName evidence="2">Uncharacterized protein</fullName>
    </submittedName>
</protein>